<keyword evidence="1" id="KW-0812">Transmembrane</keyword>
<evidence type="ECO:0000313" key="5">
    <source>
        <dbReference type="EnsemblPlants" id="AES68225"/>
    </source>
</evidence>
<dbReference type="EnsemblPlants" id="AES68225">
    <property type="protein sequence ID" value="AES68225"/>
    <property type="gene ID" value="MTR_2g104570"/>
</dbReference>
<dbReference type="PaxDb" id="3880-AES68225"/>
<evidence type="ECO:0000313" key="7">
    <source>
        <dbReference type="Proteomes" id="UP000265566"/>
    </source>
</evidence>
<protein>
    <submittedName>
        <fullName evidence="2">Nodule Cysteine-Rich (NCR) secreted peptide</fullName>
    </submittedName>
</protein>
<reference evidence="2 6" key="3">
    <citation type="journal article" date="2014" name="BMC Genomics">
        <title>An improved genome release (version Mt4.0) for the model legume Medicago truncatula.</title>
        <authorList>
            <person name="Tang H."/>
            <person name="Krishnakumar V."/>
            <person name="Bidwell S."/>
            <person name="Rosen B."/>
            <person name="Chan A."/>
            <person name="Zhou S."/>
            <person name="Gentzbittel L."/>
            <person name="Childs K.L."/>
            <person name="Yandell M."/>
            <person name="Gundlach H."/>
            <person name="Mayer K.F."/>
            <person name="Schwartz D.C."/>
            <person name="Town C.D."/>
        </authorList>
    </citation>
    <scope>GENOME REANNOTATION</scope>
    <source>
        <strain evidence="5 6">cv. Jemalong A17</strain>
    </source>
</reference>
<accession>G7IMB5</accession>
<reference evidence="5" key="4">
    <citation type="submission" date="2015-04" db="UniProtKB">
        <authorList>
            <consortium name="EnsemblPlants"/>
        </authorList>
    </citation>
    <scope>IDENTIFICATION</scope>
    <source>
        <strain evidence="5">cv. Jemalong A17</strain>
    </source>
</reference>
<reference evidence="3" key="2">
    <citation type="submission" date="2012-05" db="EMBL/GenBank/DDBJ databases">
        <authorList>
            <person name="Krishnakumar V."/>
            <person name="Cheung F."/>
            <person name="Xiao Y."/>
            <person name="Chan A."/>
            <person name="Moskal W.A."/>
            <person name="Town C.D."/>
        </authorList>
    </citation>
    <scope>NUCLEOTIDE SEQUENCE</scope>
</reference>
<keyword evidence="6" id="KW-1185">Reference proteome</keyword>
<evidence type="ECO:0000313" key="4">
    <source>
        <dbReference type="EMBL" id="RHN76573.1"/>
    </source>
</evidence>
<dbReference type="HOGENOM" id="CLU_181053_0_0_1"/>
<sequence>MGQIQKFISSLIIIISLVLVVTCNCIPMIHPLLYKKRVVPNCQTIVDCPDNMCTHPKEVYCIGYRCYCLK</sequence>
<feature type="transmembrane region" description="Helical" evidence="1">
    <location>
        <begin position="7"/>
        <end position="29"/>
    </location>
</feature>
<organism evidence="2 6">
    <name type="scientific">Medicago truncatula</name>
    <name type="common">Barrel medic</name>
    <name type="synonym">Medicago tribuloides</name>
    <dbReference type="NCBI Taxonomy" id="3880"/>
    <lineage>
        <taxon>Eukaryota</taxon>
        <taxon>Viridiplantae</taxon>
        <taxon>Streptophyta</taxon>
        <taxon>Embryophyta</taxon>
        <taxon>Tracheophyta</taxon>
        <taxon>Spermatophyta</taxon>
        <taxon>Magnoliopsida</taxon>
        <taxon>eudicotyledons</taxon>
        <taxon>Gunneridae</taxon>
        <taxon>Pentapetalae</taxon>
        <taxon>rosids</taxon>
        <taxon>fabids</taxon>
        <taxon>Fabales</taxon>
        <taxon>Fabaceae</taxon>
        <taxon>Papilionoideae</taxon>
        <taxon>50 kb inversion clade</taxon>
        <taxon>NPAAA clade</taxon>
        <taxon>Hologalegina</taxon>
        <taxon>IRL clade</taxon>
        <taxon>Trifolieae</taxon>
        <taxon>Medicago</taxon>
    </lineage>
</organism>
<reference evidence="7" key="5">
    <citation type="journal article" date="2018" name="Nat. Plants">
        <title>Whole-genome landscape of Medicago truncatula symbiotic genes.</title>
        <authorList>
            <person name="Pecrix Y."/>
            <person name="Staton S.E."/>
            <person name="Sallet E."/>
            <person name="Lelandais-Briere C."/>
            <person name="Moreau S."/>
            <person name="Carrere S."/>
            <person name="Blein T."/>
            <person name="Jardinaud M.F."/>
            <person name="Latrasse D."/>
            <person name="Zouine M."/>
            <person name="Zahm M."/>
            <person name="Kreplak J."/>
            <person name="Mayjonade B."/>
            <person name="Satge C."/>
            <person name="Perez M."/>
            <person name="Cauet S."/>
            <person name="Marande W."/>
            <person name="Chantry-Darmon C."/>
            <person name="Lopez-Roques C."/>
            <person name="Bouchez O."/>
            <person name="Berard A."/>
            <person name="Debelle F."/>
            <person name="Munos S."/>
            <person name="Bendahmane A."/>
            <person name="Berges H."/>
            <person name="Niebel A."/>
            <person name="Buitink J."/>
            <person name="Frugier F."/>
            <person name="Benhamed M."/>
            <person name="Crespi M."/>
            <person name="Gouzy J."/>
            <person name="Gamas P."/>
        </authorList>
    </citation>
    <scope>NUCLEOTIDE SEQUENCE [LARGE SCALE GENOMIC DNA]</scope>
    <source>
        <strain evidence="7">cv. Jemalong A17</strain>
    </source>
</reference>
<dbReference type="AlphaFoldDB" id="G7IMB5"/>
<evidence type="ECO:0000313" key="6">
    <source>
        <dbReference type="Proteomes" id="UP000002051"/>
    </source>
</evidence>
<reference evidence="2 6" key="1">
    <citation type="journal article" date="2011" name="Nature">
        <title>The Medicago genome provides insight into the evolution of rhizobial symbioses.</title>
        <authorList>
            <person name="Young N.D."/>
            <person name="Debelle F."/>
            <person name="Oldroyd G.E."/>
            <person name="Geurts R."/>
            <person name="Cannon S.B."/>
            <person name="Udvardi M.K."/>
            <person name="Benedito V.A."/>
            <person name="Mayer K.F."/>
            <person name="Gouzy J."/>
            <person name="Schoof H."/>
            <person name="Van de Peer Y."/>
            <person name="Proost S."/>
            <person name="Cook D.R."/>
            <person name="Meyers B.C."/>
            <person name="Spannagl M."/>
            <person name="Cheung F."/>
            <person name="De Mita S."/>
            <person name="Krishnakumar V."/>
            <person name="Gundlach H."/>
            <person name="Zhou S."/>
            <person name="Mudge J."/>
            <person name="Bharti A.K."/>
            <person name="Murray J.D."/>
            <person name="Naoumkina M.A."/>
            <person name="Rosen B."/>
            <person name="Silverstein K.A."/>
            <person name="Tang H."/>
            <person name="Rombauts S."/>
            <person name="Zhao P.X."/>
            <person name="Zhou P."/>
            <person name="Barbe V."/>
            <person name="Bardou P."/>
            <person name="Bechner M."/>
            <person name="Bellec A."/>
            <person name="Berger A."/>
            <person name="Berges H."/>
            <person name="Bidwell S."/>
            <person name="Bisseling T."/>
            <person name="Choisne N."/>
            <person name="Couloux A."/>
            <person name="Denny R."/>
            <person name="Deshpande S."/>
            <person name="Dai X."/>
            <person name="Doyle J.J."/>
            <person name="Dudez A.M."/>
            <person name="Farmer A.D."/>
            <person name="Fouteau S."/>
            <person name="Franken C."/>
            <person name="Gibelin C."/>
            <person name="Gish J."/>
            <person name="Goldstein S."/>
            <person name="Gonzalez A.J."/>
            <person name="Green P.J."/>
            <person name="Hallab A."/>
            <person name="Hartog M."/>
            <person name="Hua A."/>
            <person name="Humphray S.J."/>
            <person name="Jeong D.H."/>
            <person name="Jing Y."/>
            <person name="Jocker A."/>
            <person name="Kenton S.M."/>
            <person name="Kim D.J."/>
            <person name="Klee K."/>
            <person name="Lai H."/>
            <person name="Lang C."/>
            <person name="Lin S."/>
            <person name="Macmil S.L."/>
            <person name="Magdelenat G."/>
            <person name="Matthews L."/>
            <person name="McCorrison J."/>
            <person name="Monaghan E.L."/>
            <person name="Mun J.H."/>
            <person name="Najar F.Z."/>
            <person name="Nicholson C."/>
            <person name="Noirot C."/>
            <person name="O'Bleness M."/>
            <person name="Paule C.R."/>
            <person name="Poulain J."/>
            <person name="Prion F."/>
            <person name="Qin B."/>
            <person name="Qu C."/>
            <person name="Retzel E.F."/>
            <person name="Riddle C."/>
            <person name="Sallet E."/>
            <person name="Samain S."/>
            <person name="Samson N."/>
            <person name="Sanders I."/>
            <person name="Saurat O."/>
            <person name="Scarpelli C."/>
            <person name="Schiex T."/>
            <person name="Segurens B."/>
            <person name="Severin A.J."/>
            <person name="Sherrier D.J."/>
            <person name="Shi R."/>
            <person name="Sims S."/>
            <person name="Singer S.R."/>
            <person name="Sinharoy S."/>
            <person name="Sterck L."/>
            <person name="Viollet A."/>
            <person name="Wang B.B."/>
            <person name="Wang K."/>
            <person name="Wang M."/>
            <person name="Wang X."/>
            <person name="Warfsmann J."/>
            <person name="Weissenbach J."/>
            <person name="White D.D."/>
            <person name="White J.D."/>
            <person name="Wiley G.B."/>
            <person name="Wincker P."/>
            <person name="Xing Y."/>
            <person name="Yang L."/>
            <person name="Yao Z."/>
            <person name="Ying F."/>
            <person name="Zhai J."/>
            <person name="Zhou L."/>
            <person name="Zuber A."/>
            <person name="Denarie J."/>
            <person name="Dixon R.A."/>
            <person name="May G.D."/>
            <person name="Schwartz D.C."/>
            <person name="Rogers J."/>
            <person name="Quetier F."/>
            <person name="Town C.D."/>
            <person name="Roe B.A."/>
        </authorList>
    </citation>
    <scope>NUCLEOTIDE SEQUENCE [LARGE SCALE GENOMIC DNA]</scope>
    <source>
        <strain evidence="2">A17</strain>
        <strain evidence="5 6">cv. Jemalong A17</strain>
    </source>
</reference>
<dbReference type="EMBL" id="PSQE01000002">
    <property type="protein sequence ID" value="RHN76573.1"/>
    <property type="molecule type" value="Genomic_DNA"/>
</dbReference>
<evidence type="ECO:0000313" key="2">
    <source>
        <dbReference type="EMBL" id="AES68225.1"/>
    </source>
</evidence>
<proteinExistence type="evidence at transcript level"/>
<evidence type="ECO:0000256" key="1">
    <source>
        <dbReference type="SAM" id="Phobius"/>
    </source>
</evidence>
<evidence type="ECO:0000313" key="3">
    <source>
        <dbReference type="EMBL" id="AFK43372.1"/>
    </source>
</evidence>
<keyword evidence="1" id="KW-0472">Membrane</keyword>
<dbReference type="EMBL" id="BT143578">
    <property type="protein sequence ID" value="AFK43372.1"/>
    <property type="molecule type" value="mRNA"/>
</dbReference>
<gene>
    <name evidence="2" type="ordered locus">MTR_2g104570</name>
    <name evidence="4" type="ORF">MtrunA17_Chr2g0333601</name>
</gene>
<dbReference type="Gramene" id="rna12921">
    <property type="protein sequence ID" value="RHN76573.1"/>
    <property type="gene ID" value="gene12921"/>
</dbReference>
<dbReference type="Proteomes" id="UP000002051">
    <property type="component" value="Chromosome 2"/>
</dbReference>
<keyword evidence="1" id="KW-1133">Transmembrane helix</keyword>
<name>G7IMB5_MEDTR</name>
<dbReference type="EMBL" id="CM001218">
    <property type="protein sequence ID" value="AES68225.1"/>
    <property type="molecule type" value="Genomic_DNA"/>
</dbReference>
<dbReference type="Proteomes" id="UP000265566">
    <property type="component" value="Chromosome 2"/>
</dbReference>
<reference evidence="4" key="6">
    <citation type="journal article" date="2018" name="Nat. Plants">
        <title>Whole-genome landscape of Medicago truncatula symbiotic genes.</title>
        <authorList>
            <person name="Pecrix Y."/>
            <person name="Gamas P."/>
            <person name="Carrere S."/>
        </authorList>
    </citation>
    <scope>NUCLEOTIDE SEQUENCE</scope>
    <source>
        <tissue evidence="4">Leaves</tissue>
    </source>
</reference>